<dbReference type="EC" id="1.11.1.6" evidence="2"/>
<organism evidence="4 5">
    <name type="scientific">Peribacillus frigoritolerans</name>
    <dbReference type="NCBI Taxonomy" id="450367"/>
    <lineage>
        <taxon>Bacteria</taxon>
        <taxon>Bacillati</taxon>
        <taxon>Bacillota</taxon>
        <taxon>Bacilli</taxon>
        <taxon>Bacillales</taxon>
        <taxon>Bacillaceae</taxon>
        <taxon>Peribacillus</taxon>
    </lineage>
</organism>
<sequence length="88" mass="10527">MLVKYHWELKQGIKNLTQQEANEIQATNFNHATQDLYEAIERGDYPEWDLNVQIMSDDDHPELISIRWMIRKSGRKMSSHGCMSVRWY</sequence>
<accession>A0A941FQF8</accession>
<dbReference type="InterPro" id="IPR020835">
    <property type="entry name" value="Catalase_sf"/>
</dbReference>
<dbReference type="AlphaFoldDB" id="A0A941FQF8"/>
<comment type="caution">
    <text evidence="4">The sequence shown here is derived from an EMBL/GenBank/DDBJ whole genome shotgun (WGS) entry which is preliminary data.</text>
</comment>
<feature type="domain" description="Catalase core" evidence="3">
    <location>
        <begin position="2"/>
        <end position="62"/>
    </location>
</feature>
<dbReference type="GO" id="GO:0004096">
    <property type="term" value="F:catalase activity"/>
    <property type="evidence" value="ECO:0007669"/>
    <property type="project" value="UniProtKB-EC"/>
</dbReference>
<reference evidence="4" key="1">
    <citation type="submission" date="2021-04" db="EMBL/GenBank/DDBJ databases">
        <title>Whole genome sequencing of Enterococci isolates from hospitalized patients.</title>
        <authorList>
            <person name="Ogoti B.M."/>
            <person name="Onyambu F.G."/>
        </authorList>
    </citation>
    <scope>NUCLEOTIDE SEQUENCE</scope>
    <source>
        <strain evidence="4">242</strain>
    </source>
</reference>
<protein>
    <recommendedName>
        <fullName evidence="2">catalase</fullName>
        <ecNumber evidence="2">1.11.1.6</ecNumber>
    </recommendedName>
</protein>
<proteinExistence type="predicted"/>
<dbReference type="Gene3D" id="2.40.180.10">
    <property type="entry name" value="Catalase core domain"/>
    <property type="match status" value="1"/>
</dbReference>
<evidence type="ECO:0000313" key="4">
    <source>
        <dbReference type="EMBL" id="MBR8644292.1"/>
    </source>
</evidence>
<dbReference type="EMBL" id="JAGTPW010000007">
    <property type="protein sequence ID" value="MBR8644292.1"/>
    <property type="molecule type" value="Genomic_DNA"/>
</dbReference>
<dbReference type="SUPFAM" id="SSF56634">
    <property type="entry name" value="Heme-dependent catalase-like"/>
    <property type="match status" value="1"/>
</dbReference>
<dbReference type="InterPro" id="IPR018028">
    <property type="entry name" value="Catalase"/>
</dbReference>
<evidence type="ECO:0000313" key="5">
    <source>
        <dbReference type="Proteomes" id="UP000680045"/>
    </source>
</evidence>
<dbReference type="PANTHER" id="PTHR11465">
    <property type="entry name" value="CATALASE"/>
    <property type="match status" value="1"/>
</dbReference>
<evidence type="ECO:0000256" key="2">
    <source>
        <dbReference type="ARBA" id="ARBA00012314"/>
    </source>
</evidence>
<dbReference type="GO" id="GO:0005737">
    <property type="term" value="C:cytoplasm"/>
    <property type="evidence" value="ECO:0007669"/>
    <property type="project" value="TreeGrafter"/>
</dbReference>
<dbReference type="GO" id="GO:0042744">
    <property type="term" value="P:hydrogen peroxide catabolic process"/>
    <property type="evidence" value="ECO:0007669"/>
    <property type="project" value="TreeGrafter"/>
</dbReference>
<dbReference type="InterPro" id="IPR011614">
    <property type="entry name" value="Catalase_core"/>
</dbReference>
<keyword evidence="4" id="KW-0560">Oxidoreductase</keyword>
<dbReference type="GO" id="GO:0020037">
    <property type="term" value="F:heme binding"/>
    <property type="evidence" value="ECO:0007669"/>
    <property type="project" value="InterPro"/>
</dbReference>
<gene>
    <name evidence="4" type="ORF">KEH51_05525</name>
</gene>
<keyword evidence="4" id="KW-0575">Peroxidase</keyword>
<name>A0A941FQF8_9BACI</name>
<dbReference type="PANTHER" id="PTHR11465:SF23">
    <property type="entry name" value="CATALASE-2"/>
    <property type="match status" value="1"/>
</dbReference>
<evidence type="ECO:0000256" key="1">
    <source>
        <dbReference type="ARBA" id="ARBA00001971"/>
    </source>
</evidence>
<dbReference type="PROSITE" id="PS51402">
    <property type="entry name" value="CATALASE_3"/>
    <property type="match status" value="1"/>
</dbReference>
<comment type="cofactor">
    <cofactor evidence="1">
        <name>heme</name>
        <dbReference type="ChEBI" id="CHEBI:30413"/>
    </cofactor>
</comment>
<dbReference type="GO" id="GO:0042542">
    <property type="term" value="P:response to hydrogen peroxide"/>
    <property type="evidence" value="ECO:0007669"/>
    <property type="project" value="TreeGrafter"/>
</dbReference>
<dbReference type="Pfam" id="PF00199">
    <property type="entry name" value="Catalase"/>
    <property type="match status" value="1"/>
</dbReference>
<evidence type="ECO:0000259" key="3">
    <source>
        <dbReference type="Pfam" id="PF00199"/>
    </source>
</evidence>
<dbReference type="Proteomes" id="UP000680045">
    <property type="component" value="Unassembled WGS sequence"/>
</dbReference>